<accession>A0A174CDM1</accession>
<evidence type="ECO:0000256" key="5">
    <source>
        <dbReference type="ARBA" id="ARBA00022801"/>
    </source>
</evidence>
<evidence type="ECO:0000313" key="13">
    <source>
        <dbReference type="Proteomes" id="UP000095558"/>
    </source>
</evidence>
<feature type="binding site" evidence="9">
    <location>
        <begin position="131"/>
        <end position="136"/>
    </location>
    <ligand>
        <name>GTP</name>
        <dbReference type="ChEBI" id="CHEBI:37565"/>
    </ligand>
</feature>
<dbReference type="PIRSF" id="PIRSF006230">
    <property type="entry name" value="MG442"/>
    <property type="match status" value="1"/>
</dbReference>
<dbReference type="GO" id="GO:0006412">
    <property type="term" value="P:translation"/>
    <property type="evidence" value="ECO:0007669"/>
    <property type="project" value="TreeGrafter"/>
</dbReference>
<evidence type="ECO:0000256" key="6">
    <source>
        <dbReference type="ARBA" id="ARBA00022884"/>
    </source>
</evidence>
<dbReference type="AlphaFoldDB" id="A0A174CDM1"/>
<dbReference type="GeneID" id="83011363"/>
<evidence type="ECO:0000256" key="7">
    <source>
        <dbReference type="ARBA" id="ARBA00023134"/>
    </source>
</evidence>
<feature type="compositionally biased region" description="Basic and acidic residues" evidence="10">
    <location>
        <begin position="308"/>
        <end position="317"/>
    </location>
</feature>
<dbReference type="GO" id="GO:0005737">
    <property type="term" value="C:cytoplasm"/>
    <property type="evidence" value="ECO:0007669"/>
    <property type="project" value="UniProtKB-SubCell"/>
</dbReference>
<dbReference type="PROSITE" id="PS51721">
    <property type="entry name" value="G_CP"/>
    <property type="match status" value="1"/>
</dbReference>
<dbReference type="GO" id="GO:0003924">
    <property type="term" value="F:GTPase activity"/>
    <property type="evidence" value="ECO:0007669"/>
    <property type="project" value="TreeGrafter"/>
</dbReference>
<dbReference type="FunFam" id="1.10.1580.10:FF:000003">
    <property type="entry name" value="Ribosome biogenesis GTPase A"/>
    <property type="match status" value="1"/>
</dbReference>
<keyword evidence="6" id="KW-0694">RNA-binding</keyword>
<dbReference type="Pfam" id="PF01926">
    <property type="entry name" value="MMR_HSR1"/>
    <property type="match status" value="1"/>
</dbReference>
<dbReference type="NCBIfam" id="TIGR03596">
    <property type="entry name" value="GTPase_YlqF"/>
    <property type="match status" value="1"/>
</dbReference>
<evidence type="ECO:0000256" key="2">
    <source>
        <dbReference type="ARBA" id="ARBA00014898"/>
    </source>
</evidence>
<dbReference type="STRING" id="84024.ERS852471_00347"/>
<evidence type="ECO:0000313" key="12">
    <source>
        <dbReference type="EMBL" id="CUO10359.1"/>
    </source>
</evidence>
<dbReference type="GO" id="GO:0005525">
    <property type="term" value="F:GTP binding"/>
    <property type="evidence" value="ECO:0007669"/>
    <property type="project" value="UniProtKB-KW"/>
</dbReference>
<protein>
    <recommendedName>
        <fullName evidence="2 8">Ribosome biogenesis GTPase A</fullName>
    </recommendedName>
</protein>
<dbReference type="InterPro" id="IPR023179">
    <property type="entry name" value="GTP-bd_ortho_bundle_sf"/>
</dbReference>
<dbReference type="EMBL" id="CYZV01000013">
    <property type="protein sequence ID" value="CUO10359.1"/>
    <property type="molecule type" value="Genomic_DNA"/>
</dbReference>
<evidence type="ECO:0000256" key="8">
    <source>
        <dbReference type="PIRNR" id="PIRNR006230"/>
    </source>
</evidence>
<dbReference type="FunFam" id="3.40.50.300:FF:000590">
    <property type="entry name" value="Ribosome biogenesis GTPase A"/>
    <property type="match status" value="1"/>
</dbReference>
<comment type="similarity">
    <text evidence="8">Belongs to the TRAFAC class YlqF/YawG GTPase family. MTG1 subfamily.</text>
</comment>
<keyword evidence="7 8" id="KW-0342">GTP-binding</keyword>
<comment type="subcellular location">
    <subcellularLocation>
        <location evidence="1 8">Cytoplasm</location>
    </subcellularLocation>
</comment>
<keyword evidence="3 8" id="KW-0963">Cytoplasm</keyword>
<dbReference type="Gene3D" id="1.10.1580.10">
    <property type="match status" value="1"/>
</dbReference>
<name>A0A174CDM1_9CLOT</name>
<sequence length="317" mass="36598">MATINWFPGHMKKTKREIEDNLKLVDAVIEIRDARIPRSSANPDIDKLCAGKPRIILLNKSDLTEAKVTKDWIKELSNENVKVLEVNCLKGQGLQQIKPALLELLKEKHERAKAKGLVKFMMRVMVVGVPNCGKSTFINKMARNNIAKTGDRAGVTKSKQWIKTSLDMEMLDTPGVLWPKFEDERTALNLAFTGAIKDEIMDIEELALKLVERLQEYYPDRLIERFGITEIQENPLDNLDAIARKRGCIMARNEINYNRIAVMLIDEFRGGKLGKISLERPDDVFEEVETVVKEETEKERKRRIRKEKRNEKKKEKR</sequence>
<evidence type="ECO:0000256" key="9">
    <source>
        <dbReference type="PIRSR" id="PIRSR006230-1"/>
    </source>
</evidence>
<dbReference type="PANTHER" id="PTHR45782:SF4">
    <property type="entry name" value="MITOCHONDRIAL RIBOSOME-ASSOCIATED GTPASE 1"/>
    <property type="match status" value="1"/>
</dbReference>
<evidence type="ECO:0000256" key="10">
    <source>
        <dbReference type="SAM" id="MobiDB-lite"/>
    </source>
</evidence>
<dbReference type="InterPro" id="IPR030378">
    <property type="entry name" value="G_CP_dom"/>
</dbReference>
<dbReference type="PANTHER" id="PTHR45782">
    <property type="entry name" value="MITOCHONDRIAL RIBOSOME-ASSOCIATED GTPASE 1"/>
    <property type="match status" value="1"/>
</dbReference>
<dbReference type="Proteomes" id="UP000095558">
    <property type="component" value="Unassembled WGS sequence"/>
</dbReference>
<feature type="binding site" evidence="9">
    <location>
        <position position="175"/>
    </location>
    <ligand>
        <name>GTP</name>
        <dbReference type="ChEBI" id="CHEBI:37565"/>
    </ligand>
</feature>
<organism evidence="12 13">
    <name type="scientific">Clostridium disporicum</name>
    <dbReference type="NCBI Taxonomy" id="84024"/>
    <lineage>
        <taxon>Bacteria</taxon>
        <taxon>Bacillati</taxon>
        <taxon>Bacillota</taxon>
        <taxon>Clostridia</taxon>
        <taxon>Eubacteriales</taxon>
        <taxon>Clostridiaceae</taxon>
        <taxon>Clostridium</taxon>
    </lineage>
</organism>
<evidence type="ECO:0000256" key="4">
    <source>
        <dbReference type="ARBA" id="ARBA00022741"/>
    </source>
</evidence>
<keyword evidence="4 8" id="KW-0547">Nucleotide-binding</keyword>
<evidence type="ECO:0000259" key="11">
    <source>
        <dbReference type="PROSITE" id="PS51721"/>
    </source>
</evidence>
<feature type="binding site" evidence="9">
    <location>
        <begin position="59"/>
        <end position="62"/>
    </location>
    <ligand>
        <name>GTP</name>
        <dbReference type="ChEBI" id="CHEBI:37565"/>
    </ligand>
</feature>
<feature type="region of interest" description="Disordered" evidence="10">
    <location>
        <begin position="296"/>
        <end position="317"/>
    </location>
</feature>
<comment type="function">
    <text evidence="8">Required for a late step of 50S ribosomal subunit assembly. Has GTPase activity.</text>
</comment>
<dbReference type="GO" id="GO:0003723">
    <property type="term" value="F:RNA binding"/>
    <property type="evidence" value="ECO:0007669"/>
    <property type="project" value="UniProtKB-KW"/>
</dbReference>
<feature type="domain" description="CP-type G" evidence="11">
    <location>
        <begin position="12"/>
        <end position="179"/>
    </location>
</feature>
<dbReference type="InterPro" id="IPR027417">
    <property type="entry name" value="P-loop_NTPase"/>
</dbReference>
<reference evidence="12 13" key="1">
    <citation type="submission" date="2015-09" db="EMBL/GenBank/DDBJ databases">
        <authorList>
            <consortium name="Pathogen Informatics"/>
        </authorList>
    </citation>
    <scope>NUCLEOTIDE SEQUENCE [LARGE SCALE GENOMIC DNA]</scope>
    <source>
        <strain evidence="12 13">2789STDY5834855</strain>
    </source>
</reference>
<dbReference type="InterPro" id="IPR019991">
    <property type="entry name" value="GTP-bd_ribosome_bgen"/>
</dbReference>
<gene>
    <name evidence="12" type="primary">rbgA</name>
    <name evidence="12" type="ORF">ERS852470_01450</name>
</gene>
<keyword evidence="5" id="KW-0378">Hydrolase</keyword>
<evidence type="ECO:0000256" key="1">
    <source>
        <dbReference type="ARBA" id="ARBA00004496"/>
    </source>
</evidence>
<dbReference type="OrthoDB" id="9779790at2"/>
<proteinExistence type="inferred from homology"/>
<dbReference type="RefSeq" id="WP_042396539.1">
    <property type="nucleotide sequence ID" value="NZ_CYYT01000002.1"/>
</dbReference>
<dbReference type="InterPro" id="IPR006073">
    <property type="entry name" value="GTP-bd"/>
</dbReference>
<dbReference type="Gene3D" id="3.40.50.300">
    <property type="entry name" value="P-loop containing nucleotide triphosphate hydrolases"/>
    <property type="match status" value="1"/>
</dbReference>
<dbReference type="InterPro" id="IPR016478">
    <property type="entry name" value="GTPase_MTG1"/>
</dbReference>
<dbReference type="SUPFAM" id="SSF52540">
    <property type="entry name" value="P-loop containing nucleoside triphosphate hydrolases"/>
    <property type="match status" value="1"/>
</dbReference>
<dbReference type="CDD" id="cd01856">
    <property type="entry name" value="YlqF"/>
    <property type="match status" value="1"/>
</dbReference>
<evidence type="ECO:0000256" key="3">
    <source>
        <dbReference type="ARBA" id="ARBA00022490"/>
    </source>
</evidence>